<evidence type="ECO:0000313" key="3">
    <source>
        <dbReference type="Proteomes" id="UP000660680"/>
    </source>
</evidence>
<dbReference type="EMBL" id="BMRB01000001">
    <property type="protein sequence ID" value="GGS22804.1"/>
    <property type="molecule type" value="Genomic_DNA"/>
</dbReference>
<reference evidence="2" key="1">
    <citation type="journal article" date="2014" name="Int. J. Syst. Evol. Microbiol.">
        <title>Complete genome sequence of Corynebacterium casei LMG S-19264T (=DSM 44701T), isolated from a smear-ripened cheese.</title>
        <authorList>
            <consortium name="US DOE Joint Genome Institute (JGI-PGF)"/>
            <person name="Walter F."/>
            <person name="Albersmeier A."/>
            <person name="Kalinowski J."/>
            <person name="Ruckert C."/>
        </authorList>
    </citation>
    <scope>NUCLEOTIDE SEQUENCE</scope>
    <source>
        <strain evidence="2">JCM 3276</strain>
    </source>
</reference>
<proteinExistence type="predicted"/>
<dbReference type="AlphaFoldDB" id="A0A918L9N8"/>
<feature type="chain" id="PRO_5037666950" evidence="1">
    <location>
        <begin position="20"/>
        <end position="150"/>
    </location>
</feature>
<keyword evidence="1" id="KW-0732">Signal</keyword>
<dbReference type="Proteomes" id="UP000660680">
    <property type="component" value="Unassembled WGS sequence"/>
</dbReference>
<accession>A0A918L9N8</accession>
<gene>
    <name evidence="2" type="ORF">GCM10010171_14560</name>
</gene>
<reference evidence="2" key="2">
    <citation type="submission" date="2020-09" db="EMBL/GenBank/DDBJ databases">
        <authorList>
            <person name="Sun Q."/>
            <person name="Ohkuma M."/>
        </authorList>
    </citation>
    <scope>NUCLEOTIDE SEQUENCE</scope>
    <source>
        <strain evidence="2">JCM 3276</strain>
    </source>
</reference>
<name>A0A918L9N8_9PSEU</name>
<feature type="signal peptide" evidence="1">
    <location>
        <begin position="1"/>
        <end position="19"/>
    </location>
</feature>
<keyword evidence="3" id="KW-1185">Reference proteome</keyword>
<comment type="caution">
    <text evidence="2">The sequence shown here is derived from an EMBL/GenBank/DDBJ whole genome shotgun (WGS) entry which is preliminary data.</text>
</comment>
<sequence length="150" mass="16540">MRIIAFAAALLFANVVAMAAPAAADPYWQELYSDNKFHCASQSWLNDGYNARGEACVVVNGNSVQAVAHAFNNEPVAHVIEAPHVMLYKDGSLIYDRFCYESALGIYDSASCFAPTLNYPCGTYVQARVTMRHGGFSRTWWSPTRQVCST</sequence>
<organism evidence="2 3">
    <name type="scientific">Actinokineospora fastidiosa</name>
    <dbReference type="NCBI Taxonomy" id="1816"/>
    <lineage>
        <taxon>Bacteria</taxon>
        <taxon>Bacillati</taxon>
        <taxon>Actinomycetota</taxon>
        <taxon>Actinomycetes</taxon>
        <taxon>Pseudonocardiales</taxon>
        <taxon>Pseudonocardiaceae</taxon>
        <taxon>Actinokineospora</taxon>
    </lineage>
</organism>
<evidence type="ECO:0000256" key="1">
    <source>
        <dbReference type="SAM" id="SignalP"/>
    </source>
</evidence>
<dbReference type="RefSeq" id="WP_189209447.1">
    <property type="nucleotide sequence ID" value="NZ_BMRB01000001.1"/>
</dbReference>
<protein>
    <submittedName>
        <fullName evidence="2">Uncharacterized protein</fullName>
    </submittedName>
</protein>
<evidence type="ECO:0000313" key="2">
    <source>
        <dbReference type="EMBL" id="GGS22804.1"/>
    </source>
</evidence>